<evidence type="ECO:0000313" key="8">
    <source>
        <dbReference type="EMBL" id="MBB1152149.1"/>
    </source>
</evidence>
<dbReference type="GO" id="GO:0008270">
    <property type="term" value="F:zinc ion binding"/>
    <property type="evidence" value="ECO:0007669"/>
    <property type="project" value="InterPro"/>
</dbReference>
<name>A0A7W3VSA2_9PSEU</name>
<comment type="caution">
    <text evidence="8">The sequence shown here is derived from an EMBL/GenBank/DDBJ whole genome shotgun (WGS) entry which is preliminary data.</text>
</comment>
<dbReference type="InterPro" id="IPR013154">
    <property type="entry name" value="ADH-like_N"/>
</dbReference>
<keyword evidence="5" id="KW-0520">NAD</keyword>
<dbReference type="InterPro" id="IPR023921">
    <property type="entry name" value="ADH_Zn_actinomycetes"/>
</dbReference>
<dbReference type="CDD" id="cd08279">
    <property type="entry name" value="Zn_ADH_class_III"/>
    <property type="match status" value="1"/>
</dbReference>
<comment type="similarity">
    <text evidence="1 6">Belongs to the zinc-containing alcohol dehydrogenase family.</text>
</comment>
<evidence type="ECO:0000256" key="5">
    <source>
        <dbReference type="ARBA" id="ARBA00023027"/>
    </source>
</evidence>
<reference evidence="8 9" key="1">
    <citation type="submission" date="2020-08" db="EMBL/GenBank/DDBJ databases">
        <title>Amycolatopsis sp. nov. DR6-1 isolated from Dendrobium heterocarpum.</title>
        <authorList>
            <person name="Tedsree N."/>
            <person name="Kuncharoen N."/>
            <person name="Likhitwitayawuid K."/>
            <person name="Tanasupawat S."/>
        </authorList>
    </citation>
    <scope>NUCLEOTIDE SEQUENCE [LARGE SCALE GENOMIC DNA]</scope>
    <source>
        <strain evidence="8 9">DR6-1</strain>
    </source>
</reference>
<accession>A0A7W3VSA2</accession>
<dbReference type="Pfam" id="PF00107">
    <property type="entry name" value="ADH_zinc_N"/>
    <property type="match status" value="1"/>
</dbReference>
<dbReference type="Gene3D" id="3.90.180.10">
    <property type="entry name" value="Medium-chain alcohol dehydrogenases, catalytic domain"/>
    <property type="match status" value="1"/>
</dbReference>
<dbReference type="SMART" id="SM00829">
    <property type="entry name" value="PKS_ER"/>
    <property type="match status" value="1"/>
</dbReference>
<dbReference type="EMBL" id="JACGZW010000001">
    <property type="protein sequence ID" value="MBB1152149.1"/>
    <property type="molecule type" value="Genomic_DNA"/>
</dbReference>
<dbReference type="InterPro" id="IPR002328">
    <property type="entry name" value="ADH_Zn_CS"/>
</dbReference>
<evidence type="ECO:0000256" key="1">
    <source>
        <dbReference type="ARBA" id="ARBA00008072"/>
    </source>
</evidence>
<dbReference type="Pfam" id="PF08240">
    <property type="entry name" value="ADH_N"/>
    <property type="match status" value="1"/>
</dbReference>
<dbReference type="EC" id="1.1.99.36" evidence="8"/>
<dbReference type="NCBIfam" id="TIGR03989">
    <property type="entry name" value="Rxyl_3153"/>
    <property type="match status" value="1"/>
</dbReference>
<dbReference type="AlphaFoldDB" id="A0A7W3VSA2"/>
<feature type="domain" description="Enoyl reductase (ER)" evidence="7">
    <location>
        <begin position="13"/>
        <end position="367"/>
    </location>
</feature>
<protein>
    <submittedName>
        <fullName evidence="8">NDMA-dependent alcohol dehydrogenase</fullName>
        <ecNumber evidence="8">1.1.99.36</ecNumber>
    </submittedName>
</protein>
<dbReference type="Proteomes" id="UP000526734">
    <property type="component" value="Unassembled WGS sequence"/>
</dbReference>
<keyword evidence="4 8" id="KW-0560">Oxidoreductase</keyword>
<organism evidence="8 9">
    <name type="scientific">Amycolatopsis dendrobii</name>
    <dbReference type="NCBI Taxonomy" id="2760662"/>
    <lineage>
        <taxon>Bacteria</taxon>
        <taxon>Bacillati</taxon>
        <taxon>Actinomycetota</taxon>
        <taxon>Actinomycetes</taxon>
        <taxon>Pseudonocardiales</taxon>
        <taxon>Pseudonocardiaceae</taxon>
        <taxon>Amycolatopsis</taxon>
    </lineage>
</organism>
<keyword evidence="3 6" id="KW-0862">Zinc</keyword>
<evidence type="ECO:0000256" key="2">
    <source>
        <dbReference type="ARBA" id="ARBA00022723"/>
    </source>
</evidence>
<dbReference type="InterPro" id="IPR013149">
    <property type="entry name" value="ADH-like_C"/>
</dbReference>
<dbReference type="GO" id="GO:0005829">
    <property type="term" value="C:cytosol"/>
    <property type="evidence" value="ECO:0007669"/>
    <property type="project" value="TreeGrafter"/>
</dbReference>
<evidence type="ECO:0000256" key="3">
    <source>
        <dbReference type="ARBA" id="ARBA00022833"/>
    </source>
</evidence>
<comment type="cofactor">
    <cofactor evidence="6">
        <name>Zn(2+)</name>
        <dbReference type="ChEBI" id="CHEBI:29105"/>
    </cofactor>
</comment>
<dbReference type="PANTHER" id="PTHR43880">
    <property type="entry name" value="ALCOHOL DEHYDROGENASE"/>
    <property type="match status" value="1"/>
</dbReference>
<proteinExistence type="inferred from homology"/>
<evidence type="ECO:0000313" key="9">
    <source>
        <dbReference type="Proteomes" id="UP000526734"/>
    </source>
</evidence>
<dbReference type="InterPro" id="IPR020843">
    <property type="entry name" value="ER"/>
</dbReference>
<dbReference type="RefSeq" id="WP_182889358.1">
    <property type="nucleotide sequence ID" value="NZ_JACGZW010000001.1"/>
</dbReference>
<dbReference type="PROSITE" id="PS00059">
    <property type="entry name" value="ADH_ZINC"/>
    <property type="match status" value="1"/>
</dbReference>
<sequence>MKTTAALLWETPGAWDVREVDLDPPKAGEVLVQVMASGLCHSDDHFAQGDIPFHSYPACGGHEGAGIVREVGPGVTRVAPGDHIVTSFIPACGHCRMCVAGRQNLCDNGALITVGTQLDGTFRMHADGRGVAQNACISTFSEWTVIPEVSATPIRRDVPFEVAAIVGCAVPTGWGSAVRAAGIDPGDVVIVMGAGGIGMNAVQGARYVGAEHVLAVDPVAMKRELAVKLGATEAFADMAEATERARSLTNGQGADAAIVCVGVLAADHLAQGHAAIRKGGTLVVTSAAKHDLAGIPVPLLEFTMSEKRIQGALYGMGGPAREIPLMLDLYRNGSLKLEELITRTYDLEQVNEAYADLHAGLNIRGVVSFADRHGGSR</sequence>
<keyword evidence="9" id="KW-1185">Reference proteome</keyword>
<dbReference type="InterPro" id="IPR036291">
    <property type="entry name" value="NAD(P)-bd_dom_sf"/>
</dbReference>
<dbReference type="PANTHER" id="PTHR43880:SF12">
    <property type="entry name" value="ALCOHOL DEHYDROGENASE CLASS-3"/>
    <property type="match status" value="1"/>
</dbReference>
<evidence type="ECO:0000259" key="7">
    <source>
        <dbReference type="SMART" id="SM00829"/>
    </source>
</evidence>
<evidence type="ECO:0000256" key="4">
    <source>
        <dbReference type="ARBA" id="ARBA00023002"/>
    </source>
</evidence>
<evidence type="ECO:0000256" key="6">
    <source>
        <dbReference type="RuleBase" id="RU361277"/>
    </source>
</evidence>
<keyword evidence="2 6" id="KW-0479">Metal-binding</keyword>
<dbReference type="GO" id="GO:0046294">
    <property type="term" value="P:formaldehyde catabolic process"/>
    <property type="evidence" value="ECO:0007669"/>
    <property type="project" value="TreeGrafter"/>
</dbReference>
<gene>
    <name evidence="8" type="ORF">H4281_03305</name>
</gene>
<dbReference type="SUPFAM" id="SSF50129">
    <property type="entry name" value="GroES-like"/>
    <property type="match status" value="2"/>
</dbReference>
<dbReference type="GO" id="GO:0051903">
    <property type="term" value="F:S-(hydroxymethyl)glutathione dehydrogenase [NAD(P)+] activity"/>
    <property type="evidence" value="ECO:0007669"/>
    <property type="project" value="TreeGrafter"/>
</dbReference>
<dbReference type="SUPFAM" id="SSF51735">
    <property type="entry name" value="NAD(P)-binding Rossmann-fold domains"/>
    <property type="match status" value="1"/>
</dbReference>
<dbReference type="Gene3D" id="3.40.50.720">
    <property type="entry name" value="NAD(P)-binding Rossmann-like Domain"/>
    <property type="match status" value="1"/>
</dbReference>
<dbReference type="InterPro" id="IPR011032">
    <property type="entry name" value="GroES-like_sf"/>
</dbReference>